<feature type="compositionally biased region" description="Acidic residues" evidence="3">
    <location>
        <begin position="162"/>
        <end position="173"/>
    </location>
</feature>
<feature type="compositionally biased region" description="Basic and acidic residues" evidence="3">
    <location>
        <begin position="863"/>
        <end position="888"/>
    </location>
</feature>
<feature type="compositionally biased region" description="Acidic residues" evidence="3">
    <location>
        <begin position="388"/>
        <end position="398"/>
    </location>
</feature>
<feature type="compositionally biased region" description="Basic and acidic residues" evidence="3">
    <location>
        <begin position="199"/>
        <end position="211"/>
    </location>
</feature>
<feature type="region of interest" description="Disordered" evidence="3">
    <location>
        <begin position="568"/>
        <end position="598"/>
    </location>
</feature>
<feature type="compositionally biased region" description="Basic and acidic residues" evidence="3">
    <location>
        <begin position="174"/>
        <end position="190"/>
    </location>
</feature>
<sequence>MAVEITGIEMRRKSERNKSKGSPEKKVEKATRKSTRKRGRRATSSSPEREEFESKSVDLSKEQESIPESMTSLPATRLKIRELKAIAEEESLAKQISSSSSAPPSENLEEGGGEGASVWKVARADASPGEIQKLKLCRQRNPSEASDSSSSRKKSHKSYESGEGDGEEGDSAEEPLRSRKRDLGEERQDDPSSPNPGQDSKEEVSHCREILPRTTSANFTLSDDKKNVDRLADNNADQAIRYDQNCPVQKSPKADTNEQEEPSSNGDDLDQTKAPIVERQASEDVDKNLPEGRKGKEEVEKVGETEAEAVVRLNEVPINDSQADEKEDSIAPAEPETRESSTDEDSCNKPIASSVTSETKIQTKRSELLTSLRTVRRKHRDKYHESSDSDTPESEDEPNEKKTNDSQQREETGKESAKIKSSRSPSPVNRFGFCAEVSADNKTESSGEIEERRNSPNDCRPCDQVPVNSLSADYKPAKVNLKRSFSVRLMEAEESIKKDDAEKNGESEVSLRVKEIHNVAEQADGKNLPRKRRWGVAVTAESTPAFTVSTDSLKALVPGAKPLSITEVRLSKDDDEPRERRKEREKRRSISADATEPRVSEDIAMTKNENTKKGDLKHDNHIGAKRKISILKEAPPVKSPSPSLAKATNVLLIKNLVRPFTLNQIKELLSRTGTIIENGFWIDGIKSKCYVVYANEDQAFETRQALHGISWPLSNPKRLQVEYATIEDVEKARELFKDQPALRAAEPSVGGDTWQQVWAREEKQNAPVKVNTVREWDLGKEDGHQMKEKERGKKDLEKKRRQRSRSPPIEPHLPPPARKFKKKEDDPPPAKLLDDLFKKTKAIPCIYWLPLTNEQIVVKEEMRRQHMAEHARRLEEMKRAERSRDPAARRRRSPRK</sequence>
<feature type="compositionally biased region" description="Basic and acidic residues" evidence="3">
    <location>
        <begin position="439"/>
        <end position="455"/>
    </location>
</feature>
<feature type="compositionally biased region" description="Basic and acidic residues" evidence="3">
    <location>
        <begin position="222"/>
        <end position="232"/>
    </location>
</feature>
<name>A0ABM3G9C8_NEOLC</name>
<feature type="region of interest" description="Disordered" evidence="3">
    <location>
        <begin position="1"/>
        <end position="76"/>
    </location>
</feature>
<feature type="compositionally biased region" description="Basic and acidic residues" evidence="3">
    <location>
        <begin position="569"/>
        <end position="598"/>
    </location>
</feature>
<dbReference type="RefSeq" id="XP_046596865.1">
    <property type="nucleotide sequence ID" value="XM_046740909.1"/>
</dbReference>
<dbReference type="CDD" id="cd12432">
    <property type="entry name" value="RRM_ACINU"/>
    <property type="match status" value="1"/>
</dbReference>
<dbReference type="InterPro" id="IPR032552">
    <property type="entry name" value="RSB_motif"/>
</dbReference>
<feature type="compositionally biased region" description="Basic and acidic residues" evidence="3">
    <location>
        <begin position="9"/>
        <end position="31"/>
    </location>
</feature>
<dbReference type="Gene3D" id="3.30.70.330">
    <property type="match status" value="1"/>
</dbReference>
<feature type="domain" description="RRM" evidence="4">
    <location>
        <begin position="649"/>
        <end position="726"/>
    </location>
</feature>
<feature type="region of interest" description="Disordered" evidence="3">
    <location>
        <begin position="91"/>
        <end position="468"/>
    </location>
</feature>
<protein>
    <submittedName>
        <fullName evidence="6">Apoptotic chromatin condensation inducer in the nucleus isoform X1</fullName>
    </submittedName>
</protein>
<gene>
    <name evidence="6" type="primary">LOC107221717</name>
</gene>
<feature type="compositionally biased region" description="Polar residues" evidence="3">
    <location>
        <begin position="351"/>
        <end position="360"/>
    </location>
</feature>
<feature type="compositionally biased region" description="Basic and acidic residues" evidence="3">
    <location>
        <begin position="822"/>
        <end position="832"/>
    </location>
</feature>
<evidence type="ECO:0000313" key="6">
    <source>
        <dbReference type="RefSeq" id="XP_046596865.1"/>
    </source>
</evidence>
<feature type="compositionally biased region" description="Basic and acidic residues" evidence="3">
    <location>
        <begin position="399"/>
        <end position="418"/>
    </location>
</feature>
<dbReference type="Proteomes" id="UP000829291">
    <property type="component" value="Chromosome 5"/>
</dbReference>
<evidence type="ECO:0000256" key="2">
    <source>
        <dbReference type="PROSITE-ProRule" id="PRU00176"/>
    </source>
</evidence>
<dbReference type="InterPro" id="IPR034257">
    <property type="entry name" value="Acinus_RRM"/>
</dbReference>
<dbReference type="PANTHER" id="PTHR46589">
    <property type="entry name" value="APOPTOTIC CHROMATIN CONDENSATION INDUCER IN THE NUCLEUS"/>
    <property type="match status" value="1"/>
</dbReference>
<evidence type="ECO:0000256" key="1">
    <source>
        <dbReference type="ARBA" id="ARBA00022884"/>
    </source>
</evidence>
<feature type="compositionally biased region" description="Basic and acidic residues" evidence="3">
    <location>
        <begin position="47"/>
        <end position="64"/>
    </location>
</feature>
<evidence type="ECO:0000256" key="3">
    <source>
        <dbReference type="SAM" id="MobiDB-lite"/>
    </source>
</evidence>
<keyword evidence="5" id="KW-1185">Reference proteome</keyword>
<reference evidence="6" key="1">
    <citation type="submission" date="2025-08" db="UniProtKB">
        <authorList>
            <consortium name="RefSeq"/>
        </authorList>
    </citation>
    <scope>IDENTIFICATION</scope>
    <source>
        <tissue evidence="6">Thorax and Abdomen</tissue>
    </source>
</reference>
<accession>A0ABM3G9C8</accession>
<dbReference type="PROSITE" id="PS50102">
    <property type="entry name" value="RRM"/>
    <property type="match status" value="1"/>
</dbReference>
<feature type="region of interest" description="Disordered" evidence="3">
    <location>
        <begin position="776"/>
        <end position="832"/>
    </location>
</feature>
<evidence type="ECO:0000259" key="4">
    <source>
        <dbReference type="PROSITE" id="PS50102"/>
    </source>
</evidence>
<dbReference type="GeneID" id="107221717"/>
<keyword evidence="1 2" id="KW-0694">RNA-binding</keyword>
<feature type="compositionally biased region" description="Basic residues" evidence="3">
    <location>
        <begin position="32"/>
        <end position="41"/>
    </location>
</feature>
<dbReference type="InterPro" id="IPR052793">
    <property type="entry name" value="EJC-associated_protein"/>
</dbReference>
<dbReference type="PANTHER" id="PTHR46589:SF1">
    <property type="entry name" value="APOPTOTIC CHROMATIN CONDENSATION INDUCER IN THE NUCLEUS"/>
    <property type="match status" value="1"/>
</dbReference>
<dbReference type="Pfam" id="PF16294">
    <property type="entry name" value="RSB_motif"/>
    <property type="match status" value="1"/>
</dbReference>
<feature type="compositionally biased region" description="Low complexity" evidence="3">
    <location>
        <begin position="93"/>
        <end position="106"/>
    </location>
</feature>
<feature type="compositionally biased region" description="Basic and acidic residues" evidence="3">
    <location>
        <begin position="776"/>
        <end position="798"/>
    </location>
</feature>
<feature type="region of interest" description="Disordered" evidence="3">
    <location>
        <begin position="863"/>
        <end position="896"/>
    </location>
</feature>
<dbReference type="InterPro" id="IPR012677">
    <property type="entry name" value="Nucleotide-bd_a/b_plait_sf"/>
</dbReference>
<dbReference type="InterPro" id="IPR035979">
    <property type="entry name" value="RBD_domain_sf"/>
</dbReference>
<dbReference type="InterPro" id="IPR000504">
    <property type="entry name" value="RRM_dom"/>
</dbReference>
<proteinExistence type="predicted"/>
<organism evidence="5 6">
    <name type="scientific">Neodiprion lecontei</name>
    <name type="common">Redheaded pine sawfly</name>
    <dbReference type="NCBI Taxonomy" id="441921"/>
    <lineage>
        <taxon>Eukaryota</taxon>
        <taxon>Metazoa</taxon>
        <taxon>Ecdysozoa</taxon>
        <taxon>Arthropoda</taxon>
        <taxon>Hexapoda</taxon>
        <taxon>Insecta</taxon>
        <taxon>Pterygota</taxon>
        <taxon>Neoptera</taxon>
        <taxon>Endopterygota</taxon>
        <taxon>Hymenoptera</taxon>
        <taxon>Tenthredinoidea</taxon>
        <taxon>Diprionidae</taxon>
        <taxon>Diprioninae</taxon>
        <taxon>Neodiprion</taxon>
    </lineage>
</organism>
<evidence type="ECO:0000313" key="5">
    <source>
        <dbReference type="Proteomes" id="UP000829291"/>
    </source>
</evidence>
<feature type="compositionally biased region" description="Basic and acidic residues" evidence="3">
    <location>
        <begin position="280"/>
        <end position="304"/>
    </location>
</feature>
<feature type="compositionally biased region" description="Pro residues" evidence="3">
    <location>
        <begin position="808"/>
        <end position="817"/>
    </location>
</feature>
<dbReference type="SUPFAM" id="SSF54928">
    <property type="entry name" value="RNA-binding domain, RBD"/>
    <property type="match status" value="1"/>
</dbReference>